<evidence type="ECO:0000313" key="5">
    <source>
        <dbReference type="Proteomes" id="UP000247832"/>
    </source>
</evidence>
<evidence type="ECO:0000259" key="3">
    <source>
        <dbReference type="Pfam" id="PF10756"/>
    </source>
</evidence>
<sequence>MHPGLGQEDARRGAVGAVAGPVSVYSTGTRVLAAAAWTFCAFFAVNLLLTGTTGTIWHFLPSLLLVAWGIYLLLWRPRLVVLAEGVAVVNILRVHRIPFGALRNLRVAQNVSLDTTAGRIASWGAPGAGRLGPRLGQGNSGHAARAAGRSSAAGAPRNVQLPHSQTSIESAWNAWEQGASDRASASGGGPGRALPSDAAGSVVTSRWDAGSVVVTGVLVALVAASILT</sequence>
<name>A0A2V5LZP2_9MICC</name>
<evidence type="ECO:0000256" key="2">
    <source>
        <dbReference type="SAM" id="Phobius"/>
    </source>
</evidence>
<feature type="transmembrane region" description="Helical" evidence="2">
    <location>
        <begin position="31"/>
        <end position="49"/>
    </location>
</feature>
<dbReference type="Proteomes" id="UP000247832">
    <property type="component" value="Unassembled WGS sequence"/>
</dbReference>
<feature type="region of interest" description="Disordered" evidence="1">
    <location>
        <begin position="134"/>
        <end position="160"/>
    </location>
</feature>
<proteinExistence type="predicted"/>
<feature type="domain" description="Low molecular weight protein antigen 6 PH" evidence="3">
    <location>
        <begin position="76"/>
        <end position="112"/>
    </location>
</feature>
<dbReference type="EMBL" id="QJVD01000006">
    <property type="protein sequence ID" value="PYI68116.1"/>
    <property type="molecule type" value="Genomic_DNA"/>
</dbReference>
<gene>
    <name evidence="4" type="ORF">CVV68_07200</name>
</gene>
<organism evidence="4 5">
    <name type="scientific">Arthrobacter livingstonensis</name>
    <dbReference type="NCBI Taxonomy" id="670078"/>
    <lineage>
        <taxon>Bacteria</taxon>
        <taxon>Bacillati</taxon>
        <taxon>Actinomycetota</taxon>
        <taxon>Actinomycetes</taxon>
        <taxon>Micrococcales</taxon>
        <taxon>Micrococcaceae</taxon>
        <taxon>Arthrobacter</taxon>
    </lineage>
</organism>
<dbReference type="InterPro" id="IPR019692">
    <property type="entry name" value="CFP-6_PH"/>
</dbReference>
<evidence type="ECO:0000313" key="4">
    <source>
        <dbReference type="EMBL" id="PYI68116.1"/>
    </source>
</evidence>
<keyword evidence="2" id="KW-1133">Transmembrane helix</keyword>
<keyword evidence="2" id="KW-0472">Membrane</keyword>
<comment type="caution">
    <text evidence="4">The sequence shown here is derived from an EMBL/GenBank/DDBJ whole genome shotgun (WGS) entry which is preliminary data.</text>
</comment>
<feature type="region of interest" description="Disordered" evidence="1">
    <location>
        <begin position="179"/>
        <end position="198"/>
    </location>
</feature>
<evidence type="ECO:0000256" key="1">
    <source>
        <dbReference type="SAM" id="MobiDB-lite"/>
    </source>
</evidence>
<dbReference type="Pfam" id="PF10756">
    <property type="entry name" value="bPH_6"/>
    <property type="match status" value="1"/>
</dbReference>
<protein>
    <recommendedName>
        <fullName evidence="3">Low molecular weight protein antigen 6 PH domain-containing protein</fullName>
    </recommendedName>
</protein>
<reference evidence="4 5" key="1">
    <citation type="submission" date="2018-05" db="EMBL/GenBank/DDBJ databases">
        <title>Genetic diversity of glacier-inhabiting Cryobacterium bacteria in China and description of Cryobacterium mengkeensis sp. nov. and Arthrobacter glacialis sp. nov.</title>
        <authorList>
            <person name="Liu Q."/>
            <person name="Xin Y.-H."/>
        </authorList>
    </citation>
    <scope>NUCLEOTIDE SEQUENCE [LARGE SCALE GENOMIC DNA]</scope>
    <source>
        <strain evidence="4 5">LI2</strain>
    </source>
</reference>
<keyword evidence="2" id="KW-0812">Transmembrane</keyword>
<accession>A0A2V5LZP2</accession>
<feature type="transmembrane region" description="Helical" evidence="2">
    <location>
        <begin position="55"/>
        <end position="74"/>
    </location>
</feature>
<dbReference type="OrthoDB" id="5148800at2"/>
<dbReference type="AlphaFoldDB" id="A0A2V5LZP2"/>
<feature type="compositionally biased region" description="Low complexity" evidence="1">
    <location>
        <begin position="143"/>
        <end position="155"/>
    </location>
</feature>
<keyword evidence="5" id="KW-1185">Reference proteome</keyword>